<dbReference type="Gene3D" id="3.40.50.10140">
    <property type="entry name" value="Toll/interleukin-1 receptor homology (TIR) domain"/>
    <property type="match status" value="1"/>
</dbReference>
<proteinExistence type="predicted"/>
<dbReference type="AlphaFoldDB" id="G7KHR5"/>
<evidence type="ECO:0000259" key="2">
    <source>
        <dbReference type="Pfam" id="PF01582"/>
    </source>
</evidence>
<dbReference type="GO" id="GO:0007165">
    <property type="term" value="P:signal transduction"/>
    <property type="evidence" value="ECO:0007669"/>
    <property type="project" value="InterPro"/>
</dbReference>
<evidence type="ECO:0000313" key="5">
    <source>
        <dbReference type="Proteomes" id="UP000002051"/>
    </source>
</evidence>
<evidence type="ECO:0000256" key="1">
    <source>
        <dbReference type="SAM" id="Phobius"/>
    </source>
</evidence>
<keyword evidence="1 3" id="KW-0812">Transmembrane</keyword>
<keyword evidence="1" id="KW-0472">Membrane</keyword>
<reference evidence="3 5" key="1">
    <citation type="journal article" date="2011" name="Nature">
        <title>The Medicago genome provides insight into the evolution of rhizobial symbioses.</title>
        <authorList>
            <person name="Young N.D."/>
            <person name="Debelle F."/>
            <person name="Oldroyd G.E."/>
            <person name="Geurts R."/>
            <person name="Cannon S.B."/>
            <person name="Udvardi M.K."/>
            <person name="Benedito V.A."/>
            <person name="Mayer K.F."/>
            <person name="Gouzy J."/>
            <person name="Schoof H."/>
            <person name="Van de Peer Y."/>
            <person name="Proost S."/>
            <person name="Cook D.R."/>
            <person name="Meyers B.C."/>
            <person name="Spannagl M."/>
            <person name="Cheung F."/>
            <person name="De Mita S."/>
            <person name="Krishnakumar V."/>
            <person name="Gundlach H."/>
            <person name="Zhou S."/>
            <person name="Mudge J."/>
            <person name="Bharti A.K."/>
            <person name="Murray J.D."/>
            <person name="Naoumkina M.A."/>
            <person name="Rosen B."/>
            <person name="Silverstein K.A."/>
            <person name="Tang H."/>
            <person name="Rombauts S."/>
            <person name="Zhao P.X."/>
            <person name="Zhou P."/>
            <person name="Barbe V."/>
            <person name="Bardou P."/>
            <person name="Bechner M."/>
            <person name="Bellec A."/>
            <person name="Berger A."/>
            <person name="Berges H."/>
            <person name="Bidwell S."/>
            <person name="Bisseling T."/>
            <person name="Choisne N."/>
            <person name="Couloux A."/>
            <person name="Denny R."/>
            <person name="Deshpande S."/>
            <person name="Dai X."/>
            <person name="Doyle J.J."/>
            <person name="Dudez A.M."/>
            <person name="Farmer A.D."/>
            <person name="Fouteau S."/>
            <person name="Franken C."/>
            <person name="Gibelin C."/>
            <person name="Gish J."/>
            <person name="Goldstein S."/>
            <person name="Gonzalez A.J."/>
            <person name="Green P.J."/>
            <person name="Hallab A."/>
            <person name="Hartog M."/>
            <person name="Hua A."/>
            <person name="Humphray S.J."/>
            <person name="Jeong D.H."/>
            <person name="Jing Y."/>
            <person name="Jocker A."/>
            <person name="Kenton S.M."/>
            <person name="Kim D.J."/>
            <person name="Klee K."/>
            <person name="Lai H."/>
            <person name="Lang C."/>
            <person name="Lin S."/>
            <person name="Macmil S.L."/>
            <person name="Magdelenat G."/>
            <person name="Matthews L."/>
            <person name="McCorrison J."/>
            <person name="Monaghan E.L."/>
            <person name="Mun J.H."/>
            <person name="Najar F.Z."/>
            <person name="Nicholson C."/>
            <person name="Noirot C."/>
            <person name="O'Bleness M."/>
            <person name="Paule C.R."/>
            <person name="Poulain J."/>
            <person name="Prion F."/>
            <person name="Qin B."/>
            <person name="Qu C."/>
            <person name="Retzel E.F."/>
            <person name="Riddle C."/>
            <person name="Sallet E."/>
            <person name="Samain S."/>
            <person name="Samson N."/>
            <person name="Sanders I."/>
            <person name="Saurat O."/>
            <person name="Scarpelli C."/>
            <person name="Schiex T."/>
            <person name="Segurens B."/>
            <person name="Severin A.J."/>
            <person name="Sherrier D.J."/>
            <person name="Shi R."/>
            <person name="Sims S."/>
            <person name="Singer S.R."/>
            <person name="Sinharoy S."/>
            <person name="Sterck L."/>
            <person name="Viollet A."/>
            <person name="Wang B.B."/>
            <person name="Wang K."/>
            <person name="Wang M."/>
            <person name="Wang X."/>
            <person name="Warfsmann J."/>
            <person name="Weissenbach J."/>
            <person name="White D.D."/>
            <person name="White J.D."/>
            <person name="Wiley G.B."/>
            <person name="Wincker P."/>
            <person name="Xing Y."/>
            <person name="Yang L."/>
            <person name="Yao Z."/>
            <person name="Ying F."/>
            <person name="Zhai J."/>
            <person name="Zhou L."/>
            <person name="Zuber A."/>
            <person name="Denarie J."/>
            <person name="Dixon R.A."/>
            <person name="May G.D."/>
            <person name="Schwartz D.C."/>
            <person name="Rogers J."/>
            <person name="Quetier F."/>
            <person name="Town C.D."/>
            <person name="Roe B.A."/>
        </authorList>
    </citation>
    <scope>NUCLEOTIDE SEQUENCE [LARGE SCALE GENOMIC DNA]</scope>
    <source>
        <strain evidence="3">A17</strain>
        <strain evidence="4 5">cv. Jemalong A17</strain>
    </source>
</reference>
<accession>G7KHR5</accession>
<dbReference type="InterPro" id="IPR035897">
    <property type="entry name" value="Toll_tir_struct_dom_sf"/>
</dbReference>
<dbReference type="Proteomes" id="UP000002051">
    <property type="component" value="Chromosome 6"/>
</dbReference>
<keyword evidence="1" id="KW-1133">Transmembrane helix</keyword>
<name>G7KHR5_MEDTR</name>
<organism evidence="3 5">
    <name type="scientific">Medicago truncatula</name>
    <name type="common">Barrel medic</name>
    <name type="synonym">Medicago tribuloides</name>
    <dbReference type="NCBI Taxonomy" id="3880"/>
    <lineage>
        <taxon>Eukaryota</taxon>
        <taxon>Viridiplantae</taxon>
        <taxon>Streptophyta</taxon>
        <taxon>Embryophyta</taxon>
        <taxon>Tracheophyta</taxon>
        <taxon>Spermatophyta</taxon>
        <taxon>Magnoliopsida</taxon>
        <taxon>eudicotyledons</taxon>
        <taxon>Gunneridae</taxon>
        <taxon>Pentapetalae</taxon>
        <taxon>rosids</taxon>
        <taxon>fabids</taxon>
        <taxon>Fabales</taxon>
        <taxon>Fabaceae</taxon>
        <taxon>Papilionoideae</taxon>
        <taxon>50 kb inversion clade</taxon>
        <taxon>NPAAA clade</taxon>
        <taxon>Hologalegina</taxon>
        <taxon>IRL clade</taxon>
        <taxon>Trifolieae</taxon>
        <taxon>Medicago</taxon>
    </lineage>
</organism>
<sequence length="92" mass="10645">MAVPSSHHHNNFTDHLFAALQRRDINEFRDDTKLKKGEFIAPGLIYAISSNFSFHSFSFPFFLVSYFAYFHSSSNNQLYTLINNLAYSDGQE</sequence>
<dbReference type="EMBL" id="CM001222">
    <property type="protein sequence ID" value="AES75287.1"/>
    <property type="molecule type" value="Genomic_DNA"/>
</dbReference>
<gene>
    <name evidence="3" type="ordered locus">MTR_6g036530</name>
</gene>
<dbReference type="InterPro" id="IPR000157">
    <property type="entry name" value="TIR_dom"/>
</dbReference>
<evidence type="ECO:0000313" key="3">
    <source>
        <dbReference type="EMBL" id="AES75287.1"/>
    </source>
</evidence>
<dbReference type="SUPFAM" id="SSF52200">
    <property type="entry name" value="Toll/Interleukin receptor TIR domain"/>
    <property type="match status" value="1"/>
</dbReference>
<keyword evidence="5" id="KW-1185">Reference proteome</keyword>
<dbReference type="EnsemblPlants" id="AES75287">
    <property type="protein sequence ID" value="AES75287"/>
    <property type="gene ID" value="MTR_6g036530"/>
</dbReference>
<feature type="transmembrane region" description="Helical" evidence="1">
    <location>
        <begin position="43"/>
        <end position="69"/>
    </location>
</feature>
<dbReference type="PaxDb" id="3880-AES75287"/>
<dbReference type="Pfam" id="PF01582">
    <property type="entry name" value="TIR"/>
    <property type="match status" value="1"/>
</dbReference>
<reference evidence="3 5" key="2">
    <citation type="journal article" date="2014" name="BMC Genomics">
        <title>An improved genome release (version Mt4.0) for the model legume Medicago truncatula.</title>
        <authorList>
            <person name="Tang H."/>
            <person name="Krishnakumar V."/>
            <person name="Bidwell S."/>
            <person name="Rosen B."/>
            <person name="Chan A."/>
            <person name="Zhou S."/>
            <person name="Gentzbittel L."/>
            <person name="Childs K.L."/>
            <person name="Yandell M."/>
            <person name="Gundlach H."/>
            <person name="Mayer K.F."/>
            <person name="Schwartz D.C."/>
            <person name="Town C.D."/>
        </authorList>
    </citation>
    <scope>GENOME REANNOTATION</scope>
    <source>
        <strain evidence="4 5">cv. Jemalong A17</strain>
    </source>
</reference>
<evidence type="ECO:0000313" key="4">
    <source>
        <dbReference type="EnsemblPlants" id="AES75287"/>
    </source>
</evidence>
<feature type="domain" description="TIR" evidence="2">
    <location>
        <begin position="5"/>
        <end position="49"/>
    </location>
</feature>
<protein>
    <submittedName>
        <fullName evidence="3">Transmembrane protein, putative</fullName>
    </submittedName>
</protein>
<dbReference type="HOGENOM" id="CLU_2416655_0_0_1"/>
<reference evidence="4" key="3">
    <citation type="submission" date="2015-04" db="UniProtKB">
        <authorList>
            <consortium name="EnsemblPlants"/>
        </authorList>
    </citation>
    <scope>IDENTIFICATION</scope>
    <source>
        <strain evidence="4">cv. Jemalong A17</strain>
    </source>
</reference>